<dbReference type="PROSITE" id="PS50045">
    <property type="entry name" value="SIGMA54_INTERACT_4"/>
    <property type="match status" value="1"/>
</dbReference>
<dbReference type="GO" id="GO:0043565">
    <property type="term" value="F:sequence-specific DNA binding"/>
    <property type="evidence" value="ECO:0007669"/>
    <property type="project" value="InterPro"/>
</dbReference>
<dbReference type="PRINTS" id="PR01590">
    <property type="entry name" value="HTHFIS"/>
</dbReference>
<dbReference type="PROSITE" id="PS50110">
    <property type="entry name" value="RESPONSE_REGULATORY"/>
    <property type="match status" value="1"/>
</dbReference>
<dbReference type="InterPro" id="IPR058031">
    <property type="entry name" value="AAA_lid_NorR"/>
</dbReference>
<dbReference type="Gene3D" id="1.10.10.60">
    <property type="entry name" value="Homeodomain-like"/>
    <property type="match status" value="1"/>
</dbReference>
<dbReference type="PROSITE" id="PS00688">
    <property type="entry name" value="SIGMA54_INTERACT_3"/>
    <property type="match status" value="1"/>
</dbReference>
<gene>
    <name evidence="9" type="ORF">U27_00861</name>
</gene>
<keyword evidence="5" id="KW-0804">Transcription</keyword>
<dbReference type="Pfam" id="PF00158">
    <property type="entry name" value="Sigma54_activat"/>
    <property type="match status" value="1"/>
</dbReference>
<dbReference type="InterPro" id="IPR002078">
    <property type="entry name" value="Sigma_54_int"/>
</dbReference>
<dbReference type="eggNOG" id="COG2204">
    <property type="taxonomic scope" value="Bacteria"/>
</dbReference>
<dbReference type="HOGENOM" id="CLU_000445_0_6_0"/>
<dbReference type="Gene3D" id="3.40.50.2300">
    <property type="match status" value="1"/>
</dbReference>
<evidence type="ECO:0000256" key="3">
    <source>
        <dbReference type="ARBA" id="ARBA00023015"/>
    </source>
</evidence>
<dbReference type="InterPro" id="IPR025943">
    <property type="entry name" value="Sigma_54_int_dom_ATP-bd_2"/>
</dbReference>
<dbReference type="GO" id="GO:0000160">
    <property type="term" value="P:phosphorelay signal transduction system"/>
    <property type="evidence" value="ECO:0007669"/>
    <property type="project" value="InterPro"/>
</dbReference>
<dbReference type="SUPFAM" id="SSF52540">
    <property type="entry name" value="P-loop containing nucleoside triphosphate hydrolases"/>
    <property type="match status" value="1"/>
</dbReference>
<dbReference type="GO" id="GO:0005524">
    <property type="term" value="F:ATP binding"/>
    <property type="evidence" value="ECO:0007669"/>
    <property type="project" value="UniProtKB-KW"/>
</dbReference>
<dbReference type="InterPro" id="IPR002197">
    <property type="entry name" value="HTH_Fis"/>
</dbReference>
<evidence type="ECO:0000256" key="2">
    <source>
        <dbReference type="ARBA" id="ARBA00022840"/>
    </source>
</evidence>
<dbReference type="SUPFAM" id="SSF52172">
    <property type="entry name" value="CheY-like"/>
    <property type="match status" value="1"/>
</dbReference>
<dbReference type="InterPro" id="IPR001789">
    <property type="entry name" value="Sig_transdc_resp-reg_receiver"/>
</dbReference>
<dbReference type="FunFam" id="3.40.50.300:FF:000006">
    <property type="entry name" value="DNA-binding transcriptional regulator NtrC"/>
    <property type="match status" value="1"/>
</dbReference>
<keyword evidence="10" id="KW-1185">Reference proteome</keyword>
<dbReference type="SMART" id="SM00382">
    <property type="entry name" value="AAA"/>
    <property type="match status" value="1"/>
</dbReference>
<dbReference type="GO" id="GO:0006355">
    <property type="term" value="P:regulation of DNA-templated transcription"/>
    <property type="evidence" value="ECO:0007669"/>
    <property type="project" value="InterPro"/>
</dbReference>
<reference evidence="9" key="1">
    <citation type="journal article" date="2015" name="PeerJ">
        <title>First genomic representation of candidate bacterial phylum KSB3 points to enhanced environmental sensing as a trigger of wastewater bulking.</title>
        <authorList>
            <person name="Sekiguchi Y."/>
            <person name="Ohashi A."/>
            <person name="Parks D.H."/>
            <person name="Yamauchi T."/>
            <person name="Tyson G.W."/>
            <person name="Hugenholtz P."/>
        </authorList>
    </citation>
    <scope>NUCLEOTIDE SEQUENCE [LARGE SCALE GENOMIC DNA]</scope>
</reference>
<evidence type="ECO:0000256" key="4">
    <source>
        <dbReference type="ARBA" id="ARBA00023125"/>
    </source>
</evidence>
<proteinExistence type="predicted"/>
<feature type="domain" description="Sigma-54 factor interaction" evidence="7">
    <location>
        <begin position="135"/>
        <end position="364"/>
    </location>
</feature>
<dbReference type="PROSITE" id="PS00676">
    <property type="entry name" value="SIGMA54_INTERACT_2"/>
    <property type="match status" value="1"/>
</dbReference>
<sequence>MPYTILLVDDELEMCLSLAELLRDEGYATLYATNPLDVSSLLRQEQIDLILMDVKMPEIGGIDLLKAVKKSDASIAVIMITGYPTVENAVQAMKYGALNFYTKPLKLPELLREIHELAAARLQHRSAVADPSCQLITRNPEMQKILKTIEKAAPTAAPVLITGESGTGKEVAANALHHLSPRADRPFIRVNCAALPDDLLESELFGHEKGAFTGAVKERKGRFELANTGTIFLDEIGDMSLKTQSKILRVIQEQEFERLGGTKSIHTNIRIITATNKNLKKLLAAEKFREDLYYRLSVITIHLPPLRERKDDILLLADYFIEHFNRIYKKRISGLREDVRWFFQQHEWPGNVRELRNCLERAVIFCEQDEIGVNELASQYAELIEHQPVNTYEEAFESLNREIILDALDKSHGVKKKAADILNISRRTLYNRMKKLGI</sequence>
<keyword evidence="1" id="KW-0547">Nucleotide-binding</keyword>
<dbReference type="Proteomes" id="UP000030661">
    <property type="component" value="Unassembled WGS sequence"/>
</dbReference>
<dbReference type="EMBL" id="DF820476">
    <property type="protein sequence ID" value="GAK60963.1"/>
    <property type="molecule type" value="Genomic_DNA"/>
</dbReference>
<organism evidence="9">
    <name type="scientific">Vecturithrix granuli</name>
    <dbReference type="NCBI Taxonomy" id="1499967"/>
    <lineage>
        <taxon>Bacteria</taxon>
        <taxon>Candidatus Moduliflexota</taxon>
        <taxon>Candidatus Vecturitrichia</taxon>
        <taxon>Candidatus Vecturitrichales</taxon>
        <taxon>Candidatus Vecturitrichaceae</taxon>
        <taxon>Candidatus Vecturithrix</taxon>
    </lineage>
</organism>
<dbReference type="Gene3D" id="3.40.50.300">
    <property type="entry name" value="P-loop containing nucleotide triphosphate hydrolases"/>
    <property type="match status" value="1"/>
</dbReference>
<feature type="domain" description="Response regulatory" evidence="8">
    <location>
        <begin position="4"/>
        <end position="118"/>
    </location>
</feature>
<evidence type="ECO:0000256" key="1">
    <source>
        <dbReference type="ARBA" id="ARBA00022741"/>
    </source>
</evidence>
<dbReference type="Pfam" id="PF02954">
    <property type="entry name" value="HTH_8"/>
    <property type="match status" value="1"/>
</dbReference>
<dbReference type="InterPro" id="IPR009057">
    <property type="entry name" value="Homeodomain-like_sf"/>
</dbReference>
<name>A0A081C8Q8_VECG1</name>
<dbReference type="Gene3D" id="1.10.8.60">
    <property type="match status" value="1"/>
</dbReference>
<dbReference type="STRING" id="1499967.U27_00861"/>
<dbReference type="InterPro" id="IPR003593">
    <property type="entry name" value="AAA+_ATPase"/>
</dbReference>
<evidence type="ECO:0000259" key="7">
    <source>
        <dbReference type="PROSITE" id="PS50045"/>
    </source>
</evidence>
<evidence type="ECO:0000256" key="6">
    <source>
        <dbReference type="PROSITE-ProRule" id="PRU00169"/>
    </source>
</evidence>
<keyword evidence="6" id="KW-0597">Phosphoprotein</keyword>
<protein>
    <submittedName>
        <fullName evidence="9">Two component, sigma54 specific, transcriptional regulator, Fis family</fullName>
    </submittedName>
</protein>
<feature type="modified residue" description="4-aspartylphosphate" evidence="6">
    <location>
        <position position="53"/>
    </location>
</feature>
<dbReference type="SUPFAM" id="SSF46689">
    <property type="entry name" value="Homeodomain-like"/>
    <property type="match status" value="1"/>
</dbReference>
<keyword evidence="3" id="KW-0805">Transcription regulation</keyword>
<dbReference type="InterPro" id="IPR011006">
    <property type="entry name" value="CheY-like_superfamily"/>
</dbReference>
<keyword evidence="4" id="KW-0238">DNA-binding</keyword>
<dbReference type="CDD" id="cd00009">
    <property type="entry name" value="AAA"/>
    <property type="match status" value="1"/>
</dbReference>
<evidence type="ECO:0000256" key="5">
    <source>
        <dbReference type="ARBA" id="ARBA00023163"/>
    </source>
</evidence>
<accession>A0A081C8Q8</accession>
<dbReference type="Pfam" id="PF00072">
    <property type="entry name" value="Response_reg"/>
    <property type="match status" value="1"/>
</dbReference>
<evidence type="ECO:0000313" key="10">
    <source>
        <dbReference type="Proteomes" id="UP000030661"/>
    </source>
</evidence>
<dbReference type="SMART" id="SM00448">
    <property type="entry name" value="REC"/>
    <property type="match status" value="1"/>
</dbReference>
<dbReference type="InterPro" id="IPR027417">
    <property type="entry name" value="P-loop_NTPase"/>
</dbReference>
<keyword evidence="2" id="KW-0067">ATP-binding</keyword>
<dbReference type="Pfam" id="PF25601">
    <property type="entry name" value="AAA_lid_14"/>
    <property type="match status" value="1"/>
</dbReference>
<evidence type="ECO:0000259" key="8">
    <source>
        <dbReference type="PROSITE" id="PS50110"/>
    </source>
</evidence>
<dbReference type="AlphaFoldDB" id="A0A081C8Q8"/>
<dbReference type="PANTHER" id="PTHR32071">
    <property type="entry name" value="TRANSCRIPTIONAL REGULATORY PROTEIN"/>
    <property type="match status" value="1"/>
</dbReference>
<evidence type="ECO:0000313" key="9">
    <source>
        <dbReference type="EMBL" id="GAK60963.1"/>
    </source>
</evidence>
<dbReference type="InterPro" id="IPR025944">
    <property type="entry name" value="Sigma_54_int_dom_CS"/>
</dbReference>